<dbReference type="RefSeq" id="WP_057704726.1">
    <property type="nucleotide sequence ID" value="NZ_JYLN01000025.1"/>
</dbReference>
<dbReference type="PATRIC" id="fig|1615673.3.peg.1806"/>
<gene>
    <name evidence="1" type="ORF">TX23_26610</name>
</gene>
<proteinExistence type="predicted"/>
<evidence type="ECO:0000313" key="2">
    <source>
        <dbReference type="Proteomes" id="UP000050852"/>
    </source>
</evidence>
<evidence type="ECO:0000313" key="1">
    <source>
        <dbReference type="EMBL" id="KRP67139.1"/>
    </source>
</evidence>
<dbReference type="Proteomes" id="UP000050852">
    <property type="component" value="Unassembled WGS sequence"/>
</dbReference>
<dbReference type="EMBL" id="JYLN01000025">
    <property type="protein sequence ID" value="KRP67139.1"/>
    <property type="molecule type" value="Genomic_DNA"/>
</dbReference>
<comment type="caution">
    <text evidence="1">The sequence shown here is derived from an EMBL/GenBank/DDBJ whole genome shotgun (WGS) entry which is preliminary data.</text>
</comment>
<sequence>MKLESNSDFEVLGFSDSRYKRLTAEIQYKGEPIAQVNQDKGVDALEVEIFADLSSATLRVPFSGFFEAMILAKDFIVESR</sequence>
<accession>A0A0R3A9V0</accession>
<protein>
    <submittedName>
        <fullName evidence="1">Uncharacterized protein</fullName>
    </submittedName>
</protein>
<organism evidence="1 2">
    <name type="scientific">Pseudomonas paralactis</name>
    <dbReference type="NCBI Taxonomy" id="1615673"/>
    <lineage>
        <taxon>Bacteria</taxon>
        <taxon>Pseudomonadati</taxon>
        <taxon>Pseudomonadota</taxon>
        <taxon>Gammaproteobacteria</taxon>
        <taxon>Pseudomonadales</taxon>
        <taxon>Pseudomonadaceae</taxon>
        <taxon>Pseudomonas</taxon>
    </lineage>
</organism>
<name>A0A0R3A9V0_9PSED</name>
<dbReference type="AlphaFoldDB" id="A0A0R3A9V0"/>
<reference evidence="1 2" key="1">
    <citation type="submission" date="2015-02" db="EMBL/GenBank/DDBJ databases">
        <title>Two Pseudomonas sp. nov., isolated from raw milk.</title>
        <authorList>
            <person name="Wenning M."/>
            <person name="von Neubeck M."/>
            <person name="Huptas C."/>
            <person name="Scherer S."/>
        </authorList>
    </citation>
    <scope>NUCLEOTIDE SEQUENCE [LARGE SCALE GENOMIC DNA]</scope>
    <source>
        <strain evidence="1 2">DSM 29164</strain>
    </source>
</reference>